<evidence type="ECO:0000256" key="11">
    <source>
        <dbReference type="PIRSR" id="PIRSR604808-3"/>
    </source>
</evidence>
<dbReference type="GO" id="GO:0008311">
    <property type="term" value="F:double-stranded DNA 3'-5' DNA exonuclease activity"/>
    <property type="evidence" value="ECO:0007669"/>
    <property type="project" value="UniProtKB-EC"/>
</dbReference>
<feature type="site" description="Transition state stabilizer" evidence="11">
    <location>
        <position position="161"/>
    </location>
</feature>
<dbReference type="Ensembl" id="ENSSSCT00045033717.1">
    <property type="protein sequence ID" value="ENSSSCP00045023381.1"/>
    <property type="gene ID" value="ENSSSCG00045019798.1"/>
</dbReference>
<feature type="binding site" evidence="10">
    <location>
        <position position="28"/>
    </location>
    <ligand>
        <name>Mg(2+)</name>
        <dbReference type="ChEBI" id="CHEBI:18420"/>
        <label>1</label>
    </ligand>
</feature>
<keyword evidence="8" id="KW-0233">DNA recombination</keyword>
<dbReference type="InterPro" id="IPR005135">
    <property type="entry name" value="Endo/exonuclease/phosphatase"/>
</dbReference>
<evidence type="ECO:0000256" key="1">
    <source>
        <dbReference type="ARBA" id="ARBA00000493"/>
    </source>
</evidence>
<dbReference type="GO" id="GO:0046872">
    <property type="term" value="F:metal ion binding"/>
    <property type="evidence" value="ECO:0007669"/>
    <property type="project" value="UniProtKB-KW"/>
</dbReference>
<evidence type="ECO:0000313" key="13">
    <source>
        <dbReference type="Ensembl" id="ENSSSCP00045023381.1"/>
    </source>
</evidence>
<dbReference type="EC" id="3.1.11.2" evidence="3"/>
<keyword evidence="10" id="KW-0464">Manganese</keyword>
<feature type="binding site" evidence="10">
    <location>
        <position position="159"/>
    </location>
    <ligand>
        <name>Mg(2+)</name>
        <dbReference type="ChEBI" id="CHEBI:18420"/>
        <label>1</label>
    </ligand>
</feature>
<feature type="binding site" evidence="10">
    <location>
        <position position="161"/>
    </location>
    <ligand>
        <name>Mg(2+)</name>
        <dbReference type="ChEBI" id="CHEBI:18420"/>
        <label>1</label>
    </ligand>
</feature>
<accession>A0A8D1HTM7</accession>
<comment type="similarity">
    <text evidence="2">Belongs to the DNA repair enzymes AP/ExoA family.</text>
</comment>
<dbReference type="AlphaFoldDB" id="A0A8D1HTM7"/>
<dbReference type="GO" id="GO:0006310">
    <property type="term" value="P:DNA recombination"/>
    <property type="evidence" value="ECO:0007669"/>
    <property type="project" value="UniProtKB-KW"/>
</dbReference>
<organism evidence="13 14">
    <name type="scientific">Sus scrofa</name>
    <name type="common">Pig</name>
    <dbReference type="NCBI Taxonomy" id="9823"/>
    <lineage>
        <taxon>Eukaryota</taxon>
        <taxon>Metazoa</taxon>
        <taxon>Chordata</taxon>
        <taxon>Craniata</taxon>
        <taxon>Vertebrata</taxon>
        <taxon>Euteleostomi</taxon>
        <taxon>Mammalia</taxon>
        <taxon>Eutheria</taxon>
        <taxon>Laurasiatheria</taxon>
        <taxon>Artiodactyla</taxon>
        <taxon>Suina</taxon>
        <taxon>Suidae</taxon>
        <taxon>Sus</taxon>
    </lineage>
</organism>
<dbReference type="GO" id="GO:0006281">
    <property type="term" value="P:DNA repair"/>
    <property type="evidence" value="ECO:0007669"/>
    <property type="project" value="UniProtKB-KW"/>
</dbReference>
<keyword evidence="9" id="KW-0234">DNA repair</keyword>
<evidence type="ECO:0000256" key="9">
    <source>
        <dbReference type="ARBA" id="ARBA00023204"/>
    </source>
</evidence>
<evidence type="ECO:0000256" key="6">
    <source>
        <dbReference type="ARBA" id="ARBA00022801"/>
    </source>
</evidence>
<keyword evidence="5" id="KW-0227">DNA damage</keyword>
<dbReference type="InterPro" id="IPR036691">
    <property type="entry name" value="Endo/exonu/phosph_ase_sf"/>
</dbReference>
<dbReference type="PANTHER" id="PTHR22748">
    <property type="entry name" value="AP ENDONUCLEASE"/>
    <property type="match status" value="1"/>
</dbReference>
<keyword evidence="6" id="KW-0378">Hydrolase</keyword>
<dbReference type="Gene3D" id="3.60.10.10">
    <property type="entry name" value="Endonuclease/exonuclease/phosphatase"/>
    <property type="match status" value="1"/>
</dbReference>
<evidence type="ECO:0000256" key="7">
    <source>
        <dbReference type="ARBA" id="ARBA00022842"/>
    </source>
</evidence>
<dbReference type="PANTHER" id="PTHR22748:SF25">
    <property type="entry name" value="ENDONUCLEASE_EXONUCLEASE_PHOSPHATASE DOMAIN-CONTAINING PROTEIN"/>
    <property type="match status" value="1"/>
</dbReference>
<proteinExistence type="inferred from homology"/>
<comment type="catalytic activity">
    <reaction evidence="1">
        <text>Exonucleolytic cleavage in the 3'- to 5'-direction to yield nucleoside 5'-phosphates.</text>
        <dbReference type="EC" id="3.1.11.2"/>
    </reaction>
</comment>
<evidence type="ECO:0000256" key="2">
    <source>
        <dbReference type="ARBA" id="ARBA00007092"/>
    </source>
</evidence>
<feature type="domain" description="Endonuclease/exonuclease/phosphatase" evidence="12">
    <location>
        <begin position="25"/>
        <end position="240"/>
    </location>
</feature>
<dbReference type="Pfam" id="PF03372">
    <property type="entry name" value="Exo_endo_phos"/>
    <property type="match status" value="1"/>
</dbReference>
<dbReference type="Proteomes" id="UP000694720">
    <property type="component" value="Unplaced"/>
</dbReference>
<dbReference type="SUPFAM" id="SSF56219">
    <property type="entry name" value="DNase I-like"/>
    <property type="match status" value="1"/>
</dbReference>
<evidence type="ECO:0000256" key="8">
    <source>
        <dbReference type="ARBA" id="ARBA00023172"/>
    </source>
</evidence>
<keyword evidence="7 10" id="KW-0460">Magnesium</keyword>
<evidence type="ECO:0000259" key="12">
    <source>
        <dbReference type="Pfam" id="PF03372"/>
    </source>
</evidence>
<evidence type="ECO:0000256" key="3">
    <source>
        <dbReference type="ARBA" id="ARBA00012115"/>
    </source>
</evidence>
<feature type="site" description="Important for catalytic activity" evidence="11">
    <location>
        <position position="219"/>
    </location>
</feature>
<evidence type="ECO:0000256" key="10">
    <source>
        <dbReference type="PIRSR" id="PIRSR604808-2"/>
    </source>
</evidence>
<dbReference type="Ensembl" id="ENSSSCT00035009029.1">
    <property type="protein sequence ID" value="ENSSSCP00035003030.1"/>
    <property type="gene ID" value="ENSSSCG00035007275.1"/>
</dbReference>
<protein>
    <recommendedName>
        <fullName evidence="3">exodeoxyribonuclease III</fullName>
        <ecNumber evidence="3">3.1.11.2</ecNumber>
    </recommendedName>
</protein>
<name>A0A8D1HTM7_PIG</name>
<dbReference type="Proteomes" id="UP000694728">
    <property type="component" value="Unplaced"/>
</dbReference>
<evidence type="ECO:0000313" key="14">
    <source>
        <dbReference type="Proteomes" id="UP000694728"/>
    </source>
</evidence>
<evidence type="ECO:0000256" key="5">
    <source>
        <dbReference type="ARBA" id="ARBA00022763"/>
    </source>
</evidence>
<sequence length="265" mass="30254">MKKEETQNPLEKGFKIAMNMYLSIITLNVSGLNAPIKRLRVADQIKQQKPSICCLEDTHLRAKDTYRLKVRGWEKIFHANRQDGKAGVAILISDKIDFKTKAIKKDKDRHYLMVKGSIQEEYITIINIYAPNIRAPRYLQQILTDIKGEIVGNTIIVGDFNTPLTSMDGSSTQKTSKAAEILKETIENFLLINIFSTLHTKKSKYTFFSSTYGTFSKTDHILGHKANLNKFKSIEIISGIFSDYSGMKLEINHRKRNEKNLLHGN</sequence>
<evidence type="ECO:0000256" key="4">
    <source>
        <dbReference type="ARBA" id="ARBA00022723"/>
    </source>
</evidence>
<comment type="cofactor">
    <cofactor evidence="10">
        <name>Mg(2+)</name>
        <dbReference type="ChEBI" id="CHEBI:18420"/>
    </cofactor>
    <cofactor evidence="10">
        <name>Mn(2+)</name>
        <dbReference type="ChEBI" id="CHEBI:29035"/>
    </cofactor>
    <text evidence="10">Probably binds two magnesium or manganese ions per subunit.</text>
</comment>
<dbReference type="InterPro" id="IPR004808">
    <property type="entry name" value="AP_endonuc_1"/>
</dbReference>
<reference evidence="13" key="1">
    <citation type="submission" date="2025-05" db="UniProtKB">
        <authorList>
            <consortium name="Ensembl"/>
        </authorList>
    </citation>
    <scope>IDENTIFICATION</scope>
</reference>
<keyword evidence="4 10" id="KW-0479">Metal-binding</keyword>
<dbReference type="CDD" id="cd09076">
    <property type="entry name" value="L1-EN"/>
    <property type="match status" value="1"/>
</dbReference>